<name>A0A1V0U4S2_STRVN</name>
<dbReference type="InterPro" id="IPR047757">
    <property type="entry name" value="AfsA-like"/>
</dbReference>
<evidence type="ECO:0000313" key="3">
    <source>
        <dbReference type="Proteomes" id="UP000192445"/>
    </source>
</evidence>
<dbReference type="EMBL" id="CP020570">
    <property type="protein sequence ID" value="ARF60008.1"/>
    <property type="molecule type" value="Genomic_DNA"/>
</dbReference>
<dbReference type="Pfam" id="PF03756">
    <property type="entry name" value="AfsA"/>
    <property type="match status" value="2"/>
</dbReference>
<protein>
    <submittedName>
        <fullName evidence="2">Adhesin</fullName>
    </submittedName>
</protein>
<sequence>MSEASVLIDPVRAMDTEADVTHPVGIDMVHRTRSQDAFPRDWMRLEHDRFSVTAVLPHDHAFFAPLAGDRHDPLLVAEAMRQAAMLAFHAGYGVPMGHHFLLSGLDFVCHLEHLGVGGGPAEIGVEVYCSDLRWRAGLPVAGRVTWAVHRDGGLAATGVGVTRFISPEVYRRMRGDAPAEGIAIPRAAPVRADLAGRARTEDVVLSETDRDGWWELRVDTRHPTLFQRPNDHVPGMFLLEAARQAACLAAGPGGIVPAEVASRFHRYAEFDSPCLIGAVVRPGPAEGTVTARVSGRQNGELVFTAVLTGPRVHG</sequence>
<accession>A0A1V0U4S2</accession>
<evidence type="ECO:0000313" key="2">
    <source>
        <dbReference type="EMBL" id="ARF60008.1"/>
    </source>
</evidence>
<organism evidence="2 3">
    <name type="scientific">Streptomyces violaceoruber</name>
    <dbReference type="NCBI Taxonomy" id="1935"/>
    <lineage>
        <taxon>Bacteria</taxon>
        <taxon>Bacillati</taxon>
        <taxon>Actinomycetota</taxon>
        <taxon>Actinomycetes</taxon>
        <taxon>Kitasatosporales</taxon>
        <taxon>Streptomycetaceae</taxon>
        <taxon>Streptomyces</taxon>
        <taxon>Streptomyces violaceoruber group</taxon>
    </lineage>
</organism>
<dbReference type="InterPro" id="IPR029069">
    <property type="entry name" value="HotDog_dom_sf"/>
</dbReference>
<dbReference type="KEGG" id="svu:B1H20_00410"/>
<dbReference type="AlphaFoldDB" id="A0A1V0U4S2"/>
<gene>
    <name evidence="2" type="ORF">B1H20_00410</name>
</gene>
<feature type="domain" description="A-factor biosynthesis hotdog" evidence="1">
    <location>
        <begin position="28"/>
        <end position="160"/>
    </location>
</feature>
<feature type="domain" description="A-factor biosynthesis hotdog" evidence="1">
    <location>
        <begin position="196"/>
        <end position="308"/>
    </location>
</feature>
<evidence type="ECO:0000259" key="1">
    <source>
        <dbReference type="Pfam" id="PF03756"/>
    </source>
</evidence>
<dbReference type="GO" id="GO:0016740">
    <property type="term" value="F:transferase activity"/>
    <property type="evidence" value="ECO:0007669"/>
    <property type="project" value="InterPro"/>
</dbReference>
<dbReference type="InterPro" id="IPR005509">
    <property type="entry name" value="AfsA_hotdog_dom"/>
</dbReference>
<reference evidence="2 3" key="1">
    <citation type="submission" date="2017-03" db="EMBL/GenBank/DDBJ databases">
        <title>Complete Genome Sequence of a natural compounds producer, Streptomyces violaceus S21.</title>
        <authorList>
            <person name="Zhong C."/>
            <person name="Zhao Z."/>
            <person name="Fu J."/>
            <person name="Zong G."/>
            <person name="Qin R."/>
            <person name="Cao G."/>
        </authorList>
    </citation>
    <scope>NUCLEOTIDE SEQUENCE [LARGE SCALE GENOMIC DNA]</scope>
    <source>
        <strain evidence="2 3">S21</strain>
    </source>
</reference>
<proteinExistence type="predicted"/>
<dbReference type="Proteomes" id="UP000192445">
    <property type="component" value="Chromosome"/>
</dbReference>
<dbReference type="SUPFAM" id="SSF54637">
    <property type="entry name" value="Thioesterase/thiol ester dehydrase-isomerase"/>
    <property type="match status" value="1"/>
</dbReference>
<dbReference type="NCBIfam" id="NF041195">
    <property type="entry name" value="ScbA_BarX_GamBu"/>
    <property type="match status" value="1"/>
</dbReference>
<dbReference type="STRING" id="1935.B1H20_00410"/>